<dbReference type="KEGG" id="dfl:DFE_1009"/>
<accession>A0A2Z6AX00</accession>
<dbReference type="InterPro" id="IPR007487">
    <property type="entry name" value="ABC_transpt-TYRBP-like"/>
</dbReference>
<evidence type="ECO:0000313" key="1">
    <source>
        <dbReference type="EMBL" id="BBD07735.1"/>
    </source>
</evidence>
<dbReference type="PANTHER" id="PTHR35271:SF1">
    <property type="entry name" value="ABC TRANSPORTER, SUBSTRATE-BINDING LIPOPROTEIN"/>
    <property type="match status" value="1"/>
</dbReference>
<dbReference type="AlphaFoldDB" id="A0A2Z6AX00"/>
<gene>
    <name evidence="1" type="ORF">DFE_1009</name>
</gene>
<reference evidence="1 2" key="1">
    <citation type="journal article" date="2018" name="Sci. Adv.">
        <title>Multi-heme cytochromes provide a pathway for survival in energy-limited environments.</title>
        <authorList>
            <person name="Deng X."/>
            <person name="Dohmae N."/>
            <person name="Nealson K.H."/>
            <person name="Hashimoto K."/>
            <person name="Okamoto A."/>
        </authorList>
    </citation>
    <scope>NUCLEOTIDE SEQUENCE [LARGE SCALE GENOMIC DNA]</scope>
    <source>
        <strain evidence="1 2">IS5</strain>
    </source>
</reference>
<evidence type="ECO:0000313" key="2">
    <source>
        <dbReference type="Proteomes" id="UP000269883"/>
    </source>
</evidence>
<proteinExistence type="predicted"/>
<dbReference type="PANTHER" id="PTHR35271">
    <property type="entry name" value="ABC TRANSPORTER, SUBSTRATE-BINDING LIPOPROTEIN-RELATED"/>
    <property type="match status" value="1"/>
</dbReference>
<protein>
    <submittedName>
        <fullName evidence="1">Uncharacterized protein</fullName>
    </submittedName>
</protein>
<name>A0A2Z6AX00_9BACT</name>
<sequence length="165" mass="18733">MDSSQSSTSIINVTFKDRTEISVSGMHVEYKIVSDWNEWQNTIKQQAEFDLIVSPTFHSIKVKSGGYIDVEDLIRWTSKNSDVPFFTNQDYTVFPEGAVGAYTLDAKAHGAQVAKMVASILEDKIVPRNMMYIMDRQGLFVFNEAQLKRFGISIPEPINSKATWR</sequence>
<dbReference type="EMBL" id="AP017378">
    <property type="protein sequence ID" value="BBD07735.1"/>
    <property type="molecule type" value="Genomic_DNA"/>
</dbReference>
<dbReference type="Proteomes" id="UP000269883">
    <property type="component" value="Chromosome"/>
</dbReference>
<keyword evidence="2" id="KW-1185">Reference proteome</keyword>
<dbReference type="Pfam" id="PF04392">
    <property type="entry name" value="ABC_sub_bind"/>
    <property type="match status" value="1"/>
</dbReference>
<organism evidence="1 2">
    <name type="scientific">Desulfovibrio ferrophilus</name>
    <dbReference type="NCBI Taxonomy" id="241368"/>
    <lineage>
        <taxon>Bacteria</taxon>
        <taxon>Pseudomonadati</taxon>
        <taxon>Thermodesulfobacteriota</taxon>
        <taxon>Desulfovibrionia</taxon>
        <taxon>Desulfovibrionales</taxon>
        <taxon>Desulfovibrionaceae</taxon>
        <taxon>Desulfovibrio</taxon>
    </lineage>
</organism>